<dbReference type="InterPro" id="IPR036866">
    <property type="entry name" value="RibonucZ/Hydroxyglut_hydro"/>
</dbReference>
<dbReference type="STRING" id="329726.AM1_5629"/>
<feature type="region of interest" description="Disordered" evidence="1">
    <location>
        <begin position="222"/>
        <end position="244"/>
    </location>
</feature>
<sequence length="244" mass="26573">MAGQRILLDPWLVGPLVFGNQPWFFKGERAKTIDIPESIDLILLSQGLPDHAHVPTLKQLDRSIPVVASENATKVVEELGYTDVTTLAHGETFTWADRLQVQALPGSPIGPFLVENALVLMDQASQSRIYYEPHGFHSAAIDQLEAADIIIAPIQDLVLPLLGPFIQGGDFALEVVKKLQPQFILPTASGGEVEYSGMLDKLLSMEGTIDGFRQRLQENGCDTQVLNPSPGDRIEVPLSSSVPS</sequence>
<dbReference type="PANTHER" id="PTHR36142:SF2">
    <property type="entry name" value="METALLO-HYDROLASE_OXIDOREDUCTASE SUPERFAMILY PROTEIN"/>
    <property type="match status" value="1"/>
</dbReference>
<evidence type="ECO:0000313" key="2">
    <source>
        <dbReference type="EMBL" id="ABW30579.1"/>
    </source>
</evidence>
<dbReference type="Gene3D" id="3.60.15.10">
    <property type="entry name" value="Ribonuclease Z/Hydroxyacylglutathione hydrolase-like"/>
    <property type="match status" value="1"/>
</dbReference>
<gene>
    <name evidence="2" type="ordered locus">AM1_5629</name>
</gene>
<dbReference type="HOGENOM" id="CLU_055726_0_0_3"/>
<dbReference type="AlphaFoldDB" id="B0CF63"/>
<evidence type="ECO:0008006" key="4">
    <source>
        <dbReference type="Google" id="ProtNLM"/>
    </source>
</evidence>
<dbReference type="SUPFAM" id="SSF56281">
    <property type="entry name" value="Metallo-hydrolase/oxidoreductase"/>
    <property type="match status" value="1"/>
</dbReference>
<dbReference type="EMBL" id="CP000828">
    <property type="protein sequence ID" value="ABW30579.1"/>
    <property type="molecule type" value="Genomic_DNA"/>
</dbReference>
<dbReference type="Proteomes" id="UP000000268">
    <property type="component" value="Chromosome"/>
</dbReference>
<name>B0CF63_ACAM1</name>
<protein>
    <recommendedName>
        <fullName evidence="4">Metallo-beta-lactamase domain-containing protein</fullName>
    </recommendedName>
</protein>
<reference evidence="2 3" key="1">
    <citation type="journal article" date="2008" name="Proc. Natl. Acad. Sci. U.S.A.">
        <title>Niche adaptation and genome expansion in the chlorophyll d-producing cyanobacterium Acaryochloris marina.</title>
        <authorList>
            <person name="Swingley W.D."/>
            <person name="Chen M."/>
            <person name="Cheung P.C."/>
            <person name="Conrad A.L."/>
            <person name="Dejesa L.C."/>
            <person name="Hao J."/>
            <person name="Honchak B.M."/>
            <person name="Karbach L.E."/>
            <person name="Kurdoglu A."/>
            <person name="Lahiri S."/>
            <person name="Mastrian S.D."/>
            <person name="Miyashita H."/>
            <person name="Page L."/>
            <person name="Ramakrishna P."/>
            <person name="Satoh S."/>
            <person name="Sattley W.M."/>
            <person name="Shimada Y."/>
            <person name="Taylor H.L."/>
            <person name="Tomo T."/>
            <person name="Tsuchiya T."/>
            <person name="Wang Z.T."/>
            <person name="Raymond J."/>
            <person name="Mimuro M."/>
            <person name="Blankenship R.E."/>
            <person name="Touchman J.W."/>
        </authorList>
    </citation>
    <scope>NUCLEOTIDE SEQUENCE [LARGE SCALE GENOMIC DNA]</scope>
    <source>
        <strain evidence="3">MBIC 11017</strain>
    </source>
</reference>
<evidence type="ECO:0000256" key="1">
    <source>
        <dbReference type="SAM" id="MobiDB-lite"/>
    </source>
</evidence>
<evidence type="ECO:0000313" key="3">
    <source>
        <dbReference type="Proteomes" id="UP000000268"/>
    </source>
</evidence>
<dbReference type="KEGG" id="amr:AM1_5629"/>
<dbReference type="PANTHER" id="PTHR36142">
    <property type="entry name" value="METALLO-HYDROLASE/OXIDOREDUCTASE SUPERFAMILY PROTEIN"/>
    <property type="match status" value="1"/>
</dbReference>
<proteinExistence type="predicted"/>
<accession>B0CF63</accession>
<dbReference type="Pfam" id="PF13483">
    <property type="entry name" value="Lactamase_B_3"/>
    <property type="match status" value="1"/>
</dbReference>
<organism evidence="2 3">
    <name type="scientific">Acaryochloris marina (strain MBIC 11017)</name>
    <dbReference type="NCBI Taxonomy" id="329726"/>
    <lineage>
        <taxon>Bacteria</taxon>
        <taxon>Bacillati</taxon>
        <taxon>Cyanobacteriota</taxon>
        <taxon>Cyanophyceae</taxon>
        <taxon>Acaryochloridales</taxon>
        <taxon>Acaryochloridaceae</taxon>
        <taxon>Acaryochloris</taxon>
    </lineage>
</organism>
<dbReference type="eggNOG" id="COG2220">
    <property type="taxonomic scope" value="Bacteria"/>
</dbReference>
<keyword evidence="3" id="KW-1185">Reference proteome</keyword>